<dbReference type="GeneID" id="104243333"/>
<dbReference type="SUPFAM" id="SSF48403">
    <property type="entry name" value="Ankyrin repeat"/>
    <property type="match status" value="1"/>
</dbReference>
<evidence type="ECO:0000256" key="2">
    <source>
        <dbReference type="ARBA" id="ARBA00022692"/>
    </source>
</evidence>
<name>A0A1U7YC37_NICSY</name>
<evidence type="ECO:0000256" key="4">
    <source>
        <dbReference type="ARBA" id="ARBA00022989"/>
    </source>
</evidence>
<feature type="domain" description="PGG" evidence="8">
    <location>
        <begin position="378"/>
        <end position="487"/>
    </location>
</feature>
<dbReference type="Gene3D" id="1.25.40.20">
    <property type="entry name" value="Ankyrin repeat-containing domain"/>
    <property type="match status" value="2"/>
</dbReference>
<evidence type="ECO:0000256" key="6">
    <source>
        <dbReference type="ARBA" id="ARBA00023136"/>
    </source>
</evidence>
<dbReference type="InterPro" id="IPR002110">
    <property type="entry name" value="Ankyrin_rpt"/>
</dbReference>
<dbReference type="Proteomes" id="UP000189701">
    <property type="component" value="Unplaced"/>
</dbReference>
<evidence type="ECO:0000259" key="8">
    <source>
        <dbReference type="Pfam" id="PF13962"/>
    </source>
</evidence>
<evidence type="ECO:0000256" key="5">
    <source>
        <dbReference type="ARBA" id="ARBA00023043"/>
    </source>
</evidence>
<evidence type="ECO:0000313" key="9">
    <source>
        <dbReference type="Proteomes" id="UP000189701"/>
    </source>
</evidence>
<feature type="transmembrane region" description="Helical" evidence="7">
    <location>
        <begin position="384"/>
        <end position="405"/>
    </location>
</feature>
<comment type="subcellular location">
    <subcellularLocation>
        <location evidence="1">Membrane</location>
        <topology evidence="1">Multi-pass membrane protein</topology>
    </subcellularLocation>
</comment>
<dbReference type="AlphaFoldDB" id="A0A1U7YC37"/>
<reference evidence="9" key="1">
    <citation type="journal article" date="2013" name="Genome Biol.">
        <title>Reference genomes and transcriptomes of Nicotiana sylvestris and Nicotiana tomentosiformis.</title>
        <authorList>
            <person name="Sierro N."/>
            <person name="Battey J.N."/>
            <person name="Ouadi S."/>
            <person name="Bovet L."/>
            <person name="Goepfert S."/>
            <person name="Bakaher N."/>
            <person name="Peitsch M.C."/>
            <person name="Ivanov N.V."/>
        </authorList>
    </citation>
    <scope>NUCLEOTIDE SEQUENCE [LARGE SCALE GENOMIC DNA]</scope>
</reference>
<evidence type="ECO:0000256" key="7">
    <source>
        <dbReference type="SAM" id="Phobius"/>
    </source>
</evidence>
<dbReference type="InterPro" id="IPR036770">
    <property type="entry name" value="Ankyrin_rpt-contain_sf"/>
</dbReference>
<dbReference type="RefSeq" id="XP_009796814.1">
    <property type="nucleotide sequence ID" value="XM_009798512.1"/>
</dbReference>
<dbReference type="PANTHER" id="PTHR24186:SF50">
    <property type="entry name" value="ANKYRIN REPEAT-CONTAINING PROTEIN ITN1-LIKE ISOFORM X1"/>
    <property type="match status" value="1"/>
</dbReference>
<keyword evidence="6 7" id="KW-0472">Membrane</keyword>
<feature type="transmembrane region" description="Helical" evidence="7">
    <location>
        <begin position="425"/>
        <end position="450"/>
    </location>
</feature>
<reference evidence="10" key="2">
    <citation type="submission" date="2025-08" db="UniProtKB">
        <authorList>
            <consortium name="RefSeq"/>
        </authorList>
    </citation>
    <scope>IDENTIFICATION</scope>
    <source>
        <tissue evidence="10">Leaf</tissue>
    </source>
</reference>
<dbReference type="OrthoDB" id="1847170at2759"/>
<keyword evidence="4 7" id="KW-1133">Transmembrane helix</keyword>
<evidence type="ECO:0000256" key="3">
    <source>
        <dbReference type="ARBA" id="ARBA00022737"/>
    </source>
</evidence>
<keyword evidence="9" id="KW-1185">Reference proteome</keyword>
<dbReference type="PANTHER" id="PTHR24186">
    <property type="entry name" value="PROTEIN PHOSPHATASE 1 REGULATORY SUBUNIT"/>
    <property type="match status" value="1"/>
</dbReference>
<proteinExistence type="predicted"/>
<dbReference type="STRING" id="4096.A0A1U7YC37"/>
<dbReference type="Pfam" id="PF12796">
    <property type="entry name" value="Ank_2"/>
    <property type="match status" value="2"/>
</dbReference>
<feature type="transmembrane region" description="Helical" evidence="7">
    <location>
        <begin position="493"/>
        <end position="517"/>
    </location>
</feature>
<evidence type="ECO:0000313" key="10">
    <source>
        <dbReference type="RefSeq" id="XP_009796814.1"/>
    </source>
</evidence>
<evidence type="ECO:0000256" key="1">
    <source>
        <dbReference type="ARBA" id="ARBA00004141"/>
    </source>
</evidence>
<keyword evidence="5" id="KW-0040">ANK repeat</keyword>
<dbReference type="SMART" id="SM00248">
    <property type="entry name" value="ANK"/>
    <property type="match status" value="8"/>
</dbReference>
<dbReference type="Pfam" id="PF13962">
    <property type="entry name" value="PGG"/>
    <property type="match status" value="1"/>
</dbReference>
<accession>A0A1U7YC37</accession>
<dbReference type="InterPro" id="IPR026961">
    <property type="entry name" value="PGG_dom"/>
</dbReference>
<feature type="transmembrane region" description="Helical" evidence="7">
    <location>
        <begin position="462"/>
        <end position="487"/>
    </location>
</feature>
<keyword evidence="3" id="KW-0677">Repeat</keyword>
<organism evidence="9 10">
    <name type="scientific">Nicotiana sylvestris</name>
    <name type="common">Wood tobacco</name>
    <name type="synonym">South American tobacco</name>
    <dbReference type="NCBI Taxonomy" id="4096"/>
    <lineage>
        <taxon>Eukaryota</taxon>
        <taxon>Viridiplantae</taxon>
        <taxon>Streptophyta</taxon>
        <taxon>Embryophyta</taxon>
        <taxon>Tracheophyta</taxon>
        <taxon>Spermatophyta</taxon>
        <taxon>Magnoliopsida</taxon>
        <taxon>eudicotyledons</taxon>
        <taxon>Gunneridae</taxon>
        <taxon>Pentapetalae</taxon>
        <taxon>asterids</taxon>
        <taxon>lamiids</taxon>
        <taxon>Solanales</taxon>
        <taxon>Solanaceae</taxon>
        <taxon>Nicotianoideae</taxon>
        <taxon>Nicotianeae</taxon>
        <taxon>Nicotiana</taxon>
    </lineage>
</organism>
<dbReference type="eggNOG" id="KOG0504">
    <property type="taxonomic scope" value="Eukaryota"/>
</dbReference>
<keyword evidence="2 7" id="KW-0812">Transmembrane</keyword>
<dbReference type="KEGG" id="nsy:104243333"/>
<sequence>MPMDGRLYTAAKKGEMKVLEEYKSQFATQLTPYNNTVLHIAAQNKGLKWQINTRDFLAIAGPDLFSSLNSNGDTFIHTAARWGNRDLVEAFINYMKNCGGVDGVIDIEAGSGIRKTREFLRITNNYGNTALHEAVMQRHDCSVVELLVKEDPDFSHPPNNARKTPLYLAVEIKNEKSVEHILNNSTSPSYAGPYGTTVLHAAAMYNTTECMEMILRKEPSLTKQVDDFGWNPLHFSAYVGFKLSVRTLLMADKHMAYGTIKEENKTPLHLAVINNKIQAVEEIIEQCPDSLDAVTSQGQNVLHIAYAKEHWKMITLFEDQHWNNNIFVQRDADGNVPEKVIGKSVSFQSHPCWEELDRNNVRWKESYEKWFKGRMEVWKNRANTHLIVVTLILTVSFAAGFTIPGGYDGDDGPNKGMAVISKKTAFKAFAVTDTIAMISSTAAVFLHYLATYEEENKSLSRYVAAGVLALVAMLAMMIAFMTGLYVVLPSTGLAVFICVICSLSLALFIFVLGKSFYDSFQKKRKRY</sequence>
<gene>
    <name evidence="10" type="primary">LOC104243333</name>
</gene>
<protein>
    <submittedName>
        <fullName evidence="10">Ankyrin repeat-containing protein At5g02620-like</fullName>
    </submittedName>
</protein>
<dbReference type="GO" id="GO:0005886">
    <property type="term" value="C:plasma membrane"/>
    <property type="evidence" value="ECO:0007669"/>
    <property type="project" value="TreeGrafter"/>
</dbReference>